<dbReference type="EMBL" id="LQOT01000044">
    <property type="protein sequence ID" value="ORV45083.1"/>
    <property type="molecule type" value="Genomic_DNA"/>
</dbReference>
<protein>
    <recommendedName>
        <fullName evidence="3">DUF4226 domain-containing protein</fullName>
    </recommendedName>
</protein>
<keyword evidence="2" id="KW-1185">Reference proteome</keyword>
<dbReference type="RefSeq" id="WP_085129404.1">
    <property type="nucleotide sequence ID" value="NZ_LQOT01000044.1"/>
</dbReference>
<evidence type="ECO:0000313" key="2">
    <source>
        <dbReference type="Proteomes" id="UP000193465"/>
    </source>
</evidence>
<evidence type="ECO:0008006" key="3">
    <source>
        <dbReference type="Google" id="ProtNLM"/>
    </source>
</evidence>
<gene>
    <name evidence="1" type="ORF">AWC02_14295</name>
</gene>
<sequence>MAENPGSSADAARARHDALAQQLAASAAADQELQTLLRQAVQSNADARQRLDAIEAEVRESAGTWPGLDTPAGCRQFQQFLTAKTREIHRVVSDAATDNQHRAQQALALTRRYQGLSANP</sequence>
<dbReference type="Pfam" id="PF10774">
    <property type="entry name" value="DUF4226"/>
    <property type="match status" value="1"/>
</dbReference>
<comment type="caution">
    <text evidence="1">The sequence shown here is derived from an EMBL/GenBank/DDBJ whole genome shotgun (WGS) entry which is preliminary data.</text>
</comment>
<dbReference type="AlphaFoldDB" id="A0A1X1TKP0"/>
<dbReference type="STRING" id="188915.AWC02_14295"/>
<organism evidence="1 2">
    <name type="scientific">Mycolicibacter engbaekii</name>
    <dbReference type="NCBI Taxonomy" id="188915"/>
    <lineage>
        <taxon>Bacteria</taxon>
        <taxon>Bacillati</taxon>
        <taxon>Actinomycetota</taxon>
        <taxon>Actinomycetes</taxon>
        <taxon>Mycobacteriales</taxon>
        <taxon>Mycobacteriaceae</taxon>
        <taxon>Mycolicibacter</taxon>
    </lineage>
</organism>
<accession>A0A1X1TKP0</accession>
<proteinExistence type="predicted"/>
<reference evidence="1 2" key="1">
    <citation type="submission" date="2016-01" db="EMBL/GenBank/DDBJ databases">
        <title>The new phylogeny of the genus Mycobacterium.</title>
        <authorList>
            <person name="Tarcisio F."/>
            <person name="Conor M."/>
            <person name="Antonella G."/>
            <person name="Elisabetta G."/>
            <person name="Giulia F.S."/>
            <person name="Sara T."/>
            <person name="Anna F."/>
            <person name="Clotilde B."/>
            <person name="Roberto B."/>
            <person name="Veronica D.S."/>
            <person name="Fabio R."/>
            <person name="Monica P."/>
            <person name="Olivier J."/>
            <person name="Enrico T."/>
            <person name="Nicola S."/>
        </authorList>
    </citation>
    <scope>NUCLEOTIDE SEQUENCE [LARGE SCALE GENOMIC DNA]</scope>
    <source>
        <strain evidence="1 2">ATCC 27353</strain>
    </source>
</reference>
<dbReference type="Proteomes" id="UP000193465">
    <property type="component" value="Unassembled WGS sequence"/>
</dbReference>
<evidence type="ECO:0000313" key="1">
    <source>
        <dbReference type="EMBL" id="ORV45083.1"/>
    </source>
</evidence>
<dbReference type="InterPro" id="IPR019710">
    <property type="entry name" value="DUF4226"/>
</dbReference>
<name>A0A1X1TKP0_9MYCO</name>